<dbReference type="Proteomes" id="UP000516373">
    <property type="component" value="Chromosome"/>
</dbReference>
<dbReference type="GO" id="GO:0005737">
    <property type="term" value="C:cytoplasm"/>
    <property type="evidence" value="ECO:0007669"/>
    <property type="project" value="TreeGrafter"/>
</dbReference>
<dbReference type="RefSeq" id="WP_198427723.1">
    <property type="nucleotide sequence ID" value="NZ_AP023439.1"/>
</dbReference>
<organism evidence="4 5">
    <name type="scientific">Streptomyces tuirus</name>
    <dbReference type="NCBI Taxonomy" id="68278"/>
    <lineage>
        <taxon>Bacteria</taxon>
        <taxon>Bacillati</taxon>
        <taxon>Actinomycetota</taxon>
        <taxon>Actinomycetes</taxon>
        <taxon>Kitasatosporales</taxon>
        <taxon>Streptomycetaceae</taxon>
        <taxon>Streptomyces</taxon>
    </lineage>
</organism>
<accession>A0A7G1NFS9</accession>
<keyword evidence="1" id="KW-0436">Ligase</keyword>
<evidence type="ECO:0000256" key="2">
    <source>
        <dbReference type="SAM" id="MobiDB-lite"/>
    </source>
</evidence>
<dbReference type="EMBL" id="AP023439">
    <property type="protein sequence ID" value="BCL21689.1"/>
    <property type="molecule type" value="Genomic_DNA"/>
</dbReference>
<dbReference type="InterPro" id="IPR000873">
    <property type="entry name" value="AMP-dep_synth/lig_dom"/>
</dbReference>
<dbReference type="GO" id="GO:0044550">
    <property type="term" value="P:secondary metabolite biosynthetic process"/>
    <property type="evidence" value="ECO:0007669"/>
    <property type="project" value="TreeGrafter"/>
</dbReference>
<name>A0A7G1NFS9_9ACTN</name>
<dbReference type="Gene3D" id="3.40.50.980">
    <property type="match status" value="2"/>
</dbReference>
<evidence type="ECO:0000313" key="4">
    <source>
        <dbReference type="EMBL" id="BCL21689.1"/>
    </source>
</evidence>
<dbReference type="KEGG" id="stui:GCM10017668_35320"/>
<feature type="domain" description="AMP-dependent synthetase/ligase" evidence="3">
    <location>
        <begin position="79"/>
        <end position="204"/>
    </location>
</feature>
<feature type="compositionally biased region" description="Basic residues" evidence="2">
    <location>
        <begin position="247"/>
        <end position="257"/>
    </location>
</feature>
<evidence type="ECO:0000259" key="3">
    <source>
        <dbReference type="Pfam" id="PF00501"/>
    </source>
</evidence>
<sequence>MGELEGQKEGLGRDAADAAGAGVFEAFLEAVLGPGRRSNSGSGVIPLGWGHAGVAAVAEREAYNRTGGPLPSGLLHAPFFTAAAATPERTAVVTPGRTLSYGELAARAGGIARRLTGLDVRPNDLVAVVMEKGWEQCAAVLGILAAGAAYLPIDPELPDERVRLLLEHGQARAVLTQGRVAQGREDRFDGVQAVFRVDELPLEEDAADANRSCSNCSCRPSVRTSRSSRRTRTGPSPRSGAPSWPSRGRRTGKCRPS</sequence>
<dbReference type="GO" id="GO:0031177">
    <property type="term" value="F:phosphopantetheine binding"/>
    <property type="evidence" value="ECO:0007669"/>
    <property type="project" value="TreeGrafter"/>
</dbReference>
<dbReference type="PANTHER" id="PTHR45527:SF10">
    <property type="entry name" value="PYOCHELIN SYNTHASE PCHF"/>
    <property type="match status" value="1"/>
</dbReference>
<evidence type="ECO:0000256" key="1">
    <source>
        <dbReference type="ARBA" id="ARBA00022598"/>
    </source>
</evidence>
<dbReference type="GO" id="GO:0043041">
    <property type="term" value="P:amino acid activation for nonribosomal peptide biosynthetic process"/>
    <property type="evidence" value="ECO:0007669"/>
    <property type="project" value="TreeGrafter"/>
</dbReference>
<dbReference type="GO" id="GO:0016874">
    <property type="term" value="F:ligase activity"/>
    <property type="evidence" value="ECO:0007669"/>
    <property type="project" value="UniProtKB-KW"/>
</dbReference>
<evidence type="ECO:0000313" key="5">
    <source>
        <dbReference type="Proteomes" id="UP000516373"/>
    </source>
</evidence>
<feature type="region of interest" description="Disordered" evidence="2">
    <location>
        <begin position="219"/>
        <end position="257"/>
    </location>
</feature>
<dbReference type="PANTHER" id="PTHR45527">
    <property type="entry name" value="NONRIBOSOMAL PEPTIDE SYNTHETASE"/>
    <property type="match status" value="1"/>
</dbReference>
<dbReference type="AlphaFoldDB" id="A0A7G1NFS9"/>
<dbReference type="Pfam" id="PF00501">
    <property type="entry name" value="AMP-binding"/>
    <property type="match status" value="1"/>
</dbReference>
<proteinExistence type="predicted"/>
<reference evidence="4 5" key="1">
    <citation type="journal article" date="2014" name="Int. J. Syst. Evol. Microbiol.">
        <title>Complete genome sequence of Corynebacterium casei LMG S-19264T (=DSM 44701T), isolated from a smear-ripened cheese.</title>
        <authorList>
            <consortium name="US DOE Joint Genome Institute (JGI-PGF)"/>
            <person name="Walter F."/>
            <person name="Albersmeier A."/>
            <person name="Kalinowski J."/>
            <person name="Ruckert C."/>
        </authorList>
    </citation>
    <scope>NUCLEOTIDE SEQUENCE [LARGE SCALE GENOMIC DNA]</scope>
    <source>
        <strain evidence="4 5">JCM 4255</strain>
    </source>
</reference>
<gene>
    <name evidence="4" type="ORF">GCM10017668_35320</name>
</gene>
<dbReference type="SUPFAM" id="SSF56801">
    <property type="entry name" value="Acetyl-CoA synthetase-like"/>
    <property type="match status" value="1"/>
</dbReference>
<protein>
    <recommendedName>
        <fullName evidence="3">AMP-dependent synthetase/ligase domain-containing protein</fullName>
    </recommendedName>
</protein>
<dbReference type="GO" id="GO:0000036">
    <property type="term" value="F:acyl carrier activity"/>
    <property type="evidence" value="ECO:0007669"/>
    <property type="project" value="TreeGrafter"/>
</dbReference>